<dbReference type="EnsemblPlants" id="Solyc05g015590.1.1">
    <property type="protein sequence ID" value="Solyc05g015590.1.1.1"/>
    <property type="gene ID" value="Solyc05g015590.1"/>
</dbReference>
<evidence type="ECO:0000256" key="1">
    <source>
        <dbReference type="SAM" id="Phobius"/>
    </source>
</evidence>
<protein>
    <submittedName>
        <fullName evidence="2">Uncharacterized protein</fullName>
    </submittedName>
</protein>
<keyword evidence="1" id="KW-1133">Transmembrane helix</keyword>
<organism evidence="2">
    <name type="scientific">Solanum lycopersicum</name>
    <name type="common">Tomato</name>
    <name type="synonym">Lycopersicon esculentum</name>
    <dbReference type="NCBI Taxonomy" id="4081"/>
    <lineage>
        <taxon>Eukaryota</taxon>
        <taxon>Viridiplantae</taxon>
        <taxon>Streptophyta</taxon>
        <taxon>Embryophyta</taxon>
        <taxon>Tracheophyta</taxon>
        <taxon>Spermatophyta</taxon>
        <taxon>Magnoliopsida</taxon>
        <taxon>eudicotyledons</taxon>
        <taxon>Gunneridae</taxon>
        <taxon>Pentapetalae</taxon>
        <taxon>asterids</taxon>
        <taxon>lamiids</taxon>
        <taxon>Solanales</taxon>
        <taxon>Solanaceae</taxon>
        <taxon>Solanoideae</taxon>
        <taxon>Solaneae</taxon>
        <taxon>Solanum</taxon>
        <taxon>Solanum subgen. Lycopersicon</taxon>
    </lineage>
</organism>
<dbReference type="InParanoid" id="A0A3Q7GIN1"/>
<keyword evidence="1" id="KW-0472">Membrane</keyword>
<name>A0A3Q7GIN1_SOLLC</name>
<reference evidence="2" key="1">
    <citation type="journal article" date="2012" name="Nature">
        <title>The tomato genome sequence provides insights into fleshy fruit evolution.</title>
        <authorList>
            <consortium name="Tomato Genome Consortium"/>
        </authorList>
    </citation>
    <scope>NUCLEOTIDE SEQUENCE [LARGE SCALE GENOMIC DNA]</scope>
    <source>
        <strain evidence="2">cv. Heinz 1706</strain>
    </source>
</reference>
<accession>A0A3Q7GIN1</accession>
<sequence>MNTYLKSIKFGDTTCSDPNIPNAPLSAAETPTIHFNLKFSITKKIREYISSSHDKNFIALNRNQNCVIGKKEQNQKKTSLLFTFAISFFSFYFDFFISLLSPFSLDEKSFLSV</sequence>
<dbReference type="Proteomes" id="UP000004994">
    <property type="component" value="Chromosome 5"/>
</dbReference>
<evidence type="ECO:0000313" key="3">
    <source>
        <dbReference type="Proteomes" id="UP000004994"/>
    </source>
</evidence>
<dbReference type="PaxDb" id="4081-Solyc05g015590.1.1"/>
<keyword evidence="1" id="KW-0812">Transmembrane</keyword>
<feature type="transmembrane region" description="Helical" evidence="1">
    <location>
        <begin position="80"/>
        <end position="103"/>
    </location>
</feature>
<dbReference type="AlphaFoldDB" id="A0A3Q7GIN1"/>
<dbReference type="Gramene" id="Solyc05g015590.1.1">
    <property type="protein sequence ID" value="Solyc05g015590.1.1.1"/>
    <property type="gene ID" value="Solyc05g015590.1"/>
</dbReference>
<keyword evidence="3" id="KW-1185">Reference proteome</keyword>
<reference evidence="2" key="2">
    <citation type="submission" date="2019-01" db="UniProtKB">
        <authorList>
            <consortium name="EnsemblPlants"/>
        </authorList>
    </citation>
    <scope>IDENTIFICATION</scope>
    <source>
        <strain evidence="2">cv. Heinz 1706</strain>
    </source>
</reference>
<proteinExistence type="predicted"/>
<evidence type="ECO:0000313" key="2">
    <source>
        <dbReference type="EnsemblPlants" id="Solyc05g015590.1.1.1"/>
    </source>
</evidence>